<protein>
    <recommendedName>
        <fullName evidence="1">Xylose isomerase-like TIM barrel domain-containing protein</fullName>
    </recommendedName>
</protein>
<dbReference type="Gene3D" id="3.20.20.150">
    <property type="entry name" value="Divalent-metal-dependent TIM barrel enzymes"/>
    <property type="match status" value="1"/>
</dbReference>
<dbReference type="PANTHER" id="PTHR12110">
    <property type="entry name" value="HYDROXYPYRUVATE ISOMERASE"/>
    <property type="match status" value="1"/>
</dbReference>
<dbReference type="EMBL" id="JLXW01000008">
    <property type="protein sequence ID" value="KBZ61903.1"/>
    <property type="molecule type" value="Genomic_DNA"/>
</dbReference>
<dbReference type="PANTHER" id="PTHR12110:SF48">
    <property type="entry name" value="BLL3656 PROTEIN"/>
    <property type="match status" value="1"/>
</dbReference>
<keyword evidence="3" id="KW-1185">Reference proteome</keyword>
<dbReference type="AlphaFoldDB" id="A0A051TZ14"/>
<dbReference type="RefSeq" id="WP_044485499.1">
    <property type="nucleotide sequence ID" value="NZ_KK328284.1"/>
</dbReference>
<accession>A0A051TZ14</accession>
<proteinExistence type="predicted"/>
<dbReference type="Proteomes" id="UP000025947">
    <property type="component" value="Unassembled WGS sequence"/>
</dbReference>
<evidence type="ECO:0000259" key="1">
    <source>
        <dbReference type="Pfam" id="PF01261"/>
    </source>
</evidence>
<organism evidence="2 3">
    <name type="scientific">Mycobacterium [tuberculosis] TKK-01-0051</name>
    <dbReference type="NCBI Taxonomy" id="1324261"/>
    <lineage>
        <taxon>Bacteria</taxon>
        <taxon>Bacillati</taxon>
        <taxon>Actinomycetota</taxon>
        <taxon>Actinomycetes</taxon>
        <taxon>Mycobacteriales</taxon>
        <taxon>Mycobacteriaceae</taxon>
        <taxon>Mycobacterium</taxon>
        <taxon>Mycobacterium avium complex (MAC)</taxon>
    </lineage>
</organism>
<reference evidence="2 3" key="1">
    <citation type="submission" date="2014-04" db="EMBL/GenBank/DDBJ databases">
        <title>The Genome Sequence of Mycobacterium tuberculosis TKK-01-0051.</title>
        <authorList>
            <consortium name="The Broad Institute Genomics Platform"/>
            <consortium name="The Broad Institute Genome Sequencing Center for Infectious Disease"/>
            <person name="Earl A.M."/>
            <person name="Cohen K."/>
            <person name="Pym A."/>
            <person name="Bishai W."/>
            <person name="Maharaj K."/>
            <person name="Desjardins C."/>
            <person name="Abeel T."/>
            <person name="Young S."/>
            <person name="Zeng Q."/>
            <person name="Gargeya S."/>
            <person name="Abouelleil A."/>
            <person name="Alvarado L."/>
            <person name="Chapman S.B."/>
            <person name="Gainer-Dewar J."/>
            <person name="Goldberg J."/>
            <person name="Griggs A."/>
            <person name="Gujja S."/>
            <person name="Hansen M."/>
            <person name="Howarth C."/>
            <person name="Imamovic A."/>
            <person name="Larimer J."/>
            <person name="Murphy C."/>
            <person name="Naylor J."/>
            <person name="Pearson M."/>
            <person name="Poon T.W."/>
            <person name="Priest M."/>
            <person name="Roberts A."/>
            <person name="Saif S."/>
            <person name="Shea T."/>
            <person name="Sykes S."/>
            <person name="Wortman J."/>
            <person name="Nusbaum C."/>
            <person name="Birren B."/>
        </authorList>
    </citation>
    <scope>NUCLEOTIDE SEQUENCE [LARGE SCALE GENOMIC DNA]</scope>
    <source>
        <strain evidence="2 3">TKK-01-0051</strain>
    </source>
</reference>
<evidence type="ECO:0000313" key="3">
    <source>
        <dbReference type="Proteomes" id="UP000025947"/>
    </source>
</evidence>
<dbReference type="HOGENOM" id="CLU_035063_4_0_11"/>
<comment type="caution">
    <text evidence="2">The sequence shown here is derived from an EMBL/GenBank/DDBJ whole genome shotgun (WGS) entry which is preliminary data.</text>
</comment>
<sequence length="285" mass="30133">MTASGRADRLGIGMLSVFGLPPIELVNLAADLGCRYVSVAVQGMPLVPLGYPPFSLRDDAVLRKNLLAAMGDRGVSVSLGDGFLVLPGADVSALGGDLDALAELGVPRINVVSLDPDLPRTLDQFAALTELAAQRHIGTVVEPVPGLTIGDLSSALAATEYVGRPDFRMLIDTMHLVRSGAGAAELAAVDPERIGYAQLNDTTLRPRGDNYLEEAMFERMVPGEGELPLHDLLSALPGDTVLEIEVPRRSFALAGVSPIDRLRPCVEAARRLLSQGRPEKPDATG</sequence>
<dbReference type="SUPFAM" id="SSF51658">
    <property type="entry name" value="Xylose isomerase-like"/>
    <property type="match status" value="1"/>
</dbReference>
<dbReference type="InterPro" id="IPR013022">
    <property type="entry name" value="Xyl_isomerase-like_TIM-brl"/>
</dbReference>
<dbReference type="PATRIC" id="fig|1324261.3.peg.2840"/>
<evidence type="ECO:0000313" key="2">
    <source>
        <dbReference type="EMBL" id="KBZ61903.1"/>
    </source>
</evidence>
<gene>
    <name evidence="2" type="ORF">K875_02822</name>
</gene>
<dbReference type="Pfam" id="PF01261">
    <property type="entry name" value="AP_endonuc_2"/>
    <property type="match status" value="1"/>
</dbReference>
<name>A0A051TZ14_9MYCO</name>
<feature type="domain" description="Xylose isomerase-like TIM barrel" evidence="1">
    <location>
        <begin position="27"/>
        <end position="254"/>
    </location>
</feature>
<dbReference type="InterPro" id="IPR050312">
    <property type="entry name" value="IolE/XylAMocC-like"/>
</dbReference>
<dbReference type="InterPro" id="IPR036237">
    <property type="entry name" value="Xyl_isomerase-like_sf"/>
</dbReference>